<organism evidence="7 8">
    <name type="scientific">Rhynchophorus ferrugineus</name>
    <name type="common">Red palm weevil</name>
    <name type="synonym">Curculio ferrugineus</name>
    <dbReference type="NCBI Taxonomy" id="354439"/>
    <lineage>
        <taxon>Eukaryota</taxon>
        <taxon>Metazoa</taxon>
        <taxon>Ecdysozoa</taxon>
        <taxon>Arthropoda</taxon>
        <taxon>Hexapoda</taxon>
        <taxon>Insecta</taxon>
        <taxon>Pterygota</taxon>
        <taxon>Neoptera</taxon>
        <taxon>Endopterygota</taxon>
        <taxon>Coleoptera</taxon>
        <taxon>Polyphaga</taxon>
        <taxon>Cucujiformia</taxon>
        <taxon>Curculionidae</taxon>
        <taxon>Dryophthorinae</taxon>
        <taxon>Rhynchophorus</taxon>
    </lineage>
</organism>
<keyword evidence="8" id="KW-1185">Reference proteome</keyword>
<dbReference type="GO" id="GO:0005886">
    <property type="term" value="C:plasma membrane"/>
    <property type="evidence" value="ECO:0007669"/>
    <property type="project" value="UniProtKB-SubCell"/>
</dbReference>
<feature type="transmembrane region" description="Helical" evidence="6">
    <location>
        <begin position="131"/>
        <end position="155"/>
    </location>
</feature>
<name>A0A834ICX3_RHYFE</name>
<accession>A0A834ICX3</accession>
<comment type="caution">
    <text evidence="7">The sequence shown here is derived from an EMBL/GenBank/DDBJ whole genome shotgun (WGS) entry which is preliminary data.</text>
</comment>
<dbReference type="Proteomes" id="UP000625711">
    <property type="component" value="Unassembled WGS sequence"/>
</dbReference>
<evidence type="ECO:0000313" key="8">
    <source>
        <dbReference type="Proteomes" id="UP000625711"/>
    </source>
</evidence>
<dbReference type="InterPro" id="IPR013604">
    <property type="entry name" value="7TM_chemorcpt"/>
</dbReference>
<evidence type="ECO:0000256" key="1">
    <source>
        <dbReference type="ARBA" id="ARBA00004651"/>
    </source>
</evidence>
<dbReference type="OrthoDB" id="6625921at2759"/>
<keyword evidence="4 6" id="KW-1133">Transmembrane helix</keyword>
<dbReference type="Pfam" id="PF08395">
    <property type="entry name" value="7tm_7"/>
    <property type="match status" value="1"/>
</dbReference>
<evidence type="ECO:0008006" key="9">
    <source>
        <dbReference type="Google" id="ProtNLM"/>
    </source>
</evidence>
<evidence type="ECO:0000313" key="7">
    <source>
        <dbReference type="EMBL" id="KAF7278942.1"/>
    </source>
</evidence>
<keyword evidence="5 6" id="KW-0472">Membrane</keyword>
<feature type="transmembrane region" description="Helical" evidence="6">
    <location>
        <begin position="97"/>
        <end position="115"/>
    </location>
</feature>
<protein>
    <recommendedName>
        <fullName evidence="9">Gustatory receptor</fullName>
    </recommendedName>
</protein>
<gene>
    <name evidence="7" type="ORF">GWI33_007806</name>
</gene>
<evidence type="ECO:0000256" key="6">
    <source>
        <dbReference type="SAM" id="Phobius"/>
    </source>
</evidence>
<keyword evidence="2" id="KW-1003">Cell membrane</keyword>
<evidence type="ECO:0000256" key="4">
    <source>
        <dbReference type="ARBA" id="ARBA00022989"/>
    </source>
</evidence>
<reference evidence="7" key="1">
    <citation type="submission" date="2020-08" db="EMBL/GenBank/DDBJ databases">
        <title>Genome sequencing and assembly of the red palm weevil Rhynchophorus ferrugineus.</title>
        <authorList>
            <person name="Dias G.B."/>
            <person name="Bergman C.M."/>
            <person name="Manee M."/>
        </authorList>
    </citation>
    <scope>NUCLEOTIDE SEQUENCE</scope>
    <source>
        <strain evidence="7">AA-2017</strain>
        <tissue evidence="7">Whole larva</tissue>
    </source>
</reference>
<evidence type="ECO:0000256" key="2">
    <source>
        <dbReference type="ARBA" id="ARBA00022475"/>
    </source>
</evidence>
<dbReference type="AlphaFoldDB" id="A0A834ICX3"/>
<dbReference type="EMBL" id="JAACXV010000380">
    <property type="protein sequence ID" value="KAF7278942.1"/>
    <property type="molecule type" value="Genomic_DNA"/>
</dbReference>
<evidence type="ECO:0000256" key="3">
    <source>
        <dbReference type="ARBA" id="ARBA00022692"/>
    </source>
</evidence>
<keyword evidence="3 6" id="KW-0812">Transmembrane</keyword>
<proteinExistence type="predicted"/>
<comment type="subcellular location">
    <subcellularLocation>
        <location evidence="1">Cell membrane</location>
        <topology evidence="1">Multi-pass membrane protein</topology>
    </subcellularLocation>
</comment>
<sequence length="194" mass="22920">MDKQKPIHQMQIKDLADLYGEELHIKSLPRVRGSPRAKEIAKRFTLDPNNGAVIDKHDQFYRDHKLLLILFKVMGVMPVERGEAGTITFGWTSKPMIYAYVFYIVTTVLVLLVGYERIDILLNKSRRFDEYIYAIIFIVYLTPHFLIPFVGWSVAYEVCDYKNSWSRFQLNYYKITEYSKHYTKFDLHCNSVES</sequence>
<evidence type="ECO:0000256" key="5">
    <source>
        <dbReference type="ARBA" id="ARBA00023136"/>
    </source>
</evidence>
<dbReference type="GO" id="GO:0050909">
    <property type="term" value="P:sensory perception of taste"/>
    <property type="evidence" value="ECO:0007669"/>
    <property type="project" value="InterPro"/>
</dbReference>